<keyword evidence="8 17" id="KW-0067">ATP-binding</keyword>
<feature type="compositionally biased region" description="Basic and acidic residues" evidence="18">
    <location>
        <begin position="611"/>
        <end position="628"/>
    </location>
</feature>
<keyword evidence="3" id="KW-0723">Serine/threonine-protein kinase</keyword>
<dbReference type="SMART" id="SM00220">
    <property type="entry name" value="S_TKc"/>
    <property type="match status" value="1"/>
</dbReference>
<keyword evidence="9" id="KW-0460">Magnesium</keyword>
<dbReference type="Gene3D" id="3.30.200.20">
    <property type="entry name" value="Phosphorylase Kinase, domain 1"/>
    <property type="match status" value="1"/>
</dbReference>
<keyword evidence="11" id="KW-0472">Membrane</keyword>
<dbReference type="InterPro" id="IPR050339">
    <property type="entry name" value="CC_SR_Kinase"/>
</dbReference>
<dbReference type="PROSITE" id="PS00107">
    <property type="entry name" value="PROTEIN_KINASE_ATP"/>
    <property type="match status" value="1"/>
</dbReference>
<dbReference type="EMBL" id="JYDP01000099">
    <property type="protein sequence ID" value="KRZ07648.1"/>
    <property type="molecule type" value="Genomic_DNA"/>
</dbReference>
<dbReference type="GO" id="GO:0005524">
    <property type="term" value="F:ATP binding"/>
    <property type="evidence" value="ECO:0007669"/>
    <property type="project" value="UniProtKB-UniRule"/>
</dbReference>
<protein>
    <recommendedName>
        <fullName evidence="16">Membrane-associated tyrosine- and threonine-specific cdc2-inhibitory kinase wee-1.3</fullName>
        <ecNumber evidence="2">2.7.11.1</ecNumber>
    </recommendedName>
</protein>
<evidence type="ECO:0000256" key="9">
    <source>
        <dbReference type="ARBA" id="ARBA00022842"/>
    </source>
</evidence>
<evidence type="ECO:0000256" key="16">
    <source>
        <dbReference type="ARBA" id="ARBA00071413"/>
    </source>
</evidence>
<accession>A0A0V1HBP0</accession>
<name>A0A0V1HBP0_9BILA</name>
<comment type="catalytic activity">
    <reaction evidence="15">
        <text>L-seryl-[protein] + ATP = O-phospho-L-seryl-[protein] + ADP + H(+)</text>
        <dbReference type="Rhea" id="RHEA:17989"/>
        <dbReference type="Rhea" id="RHEA-COMP:9863"/>
        <dbReference type="Rhea" id="RHEA-COMP:11604"/>
        <dbReference type="ChEBI" id="CHEBI:15378"/>
        <dbReference type="ChEBI" id="CHEBI:29999"/>
        <dbReference type="ChEBI" id="CHEBI:30616"/>
        <dbReference type="ChEBI" id="CHEBI:83421"/>
        <dbReference type="ChEBI" id="CHEBI:456216"/>
        <dbReference type="EC" id="2.7.11.1"/>
    </reaction>
</comment>
<keyword evidence="5" id="KW-0479">Metal-binding</keyword>
<dbReference type="EC" id="2.7.11.1" evidence="2"/>
<evidence type="ECO:0000256" key="1">
    <source>
        <dbReference type="ARBA" id="ARBA00004395"/>
    </source>
</evidence>
<dbReference type="InterPro" id="IPR008271">
    <property type="entry name" value="Ser/Thr_kinase_AS"/>
</dbReference>
<dbReference type="STRING" id="268475.A0A0V1HBP0"/>
<feature type="region of interest" description="Disordered" evidence="18">
    <location>
        <begin position="44"/>
        <end position="63"/>
    </location>
</feature>
<evidence type="ECO:0000256" key="3">
    <source>
        <dbReference type="ARBA" id="ARBA00022527"/>
    </source>
</evidence>
<feature type="domain" description="Protein kinase" evidence="19">
    <location>
        <begin position="119"/>
        <end position="367"/>
    </location>
</feature>
<dbReference type="PANTHER" id="PTHR11042:SF183">
    <property type="entry name" value="MEMBRANE-ASSOCIATED TYROSINE- AND THREONINE-SPECIFIC CDC2-INHIBITORY KINASE"/>
    <property type="match status" value="1"/>
</dbReference>
<dbReference type="GO" id="GO:0046872">
    <property type="term" value="F:metal ion binding"/>
    <property type="evidence" value="ECO:0007669"/>
    <property type="project" value="UniProtKB-KW"/>
</dbReference>
<dbReference type="GO" id="GO:0051321">
    <property type="term" value="P:meiotic cell cycle"/>
    <property type="evidence" value="ECO:0007669"/>
    <property type="project" value="TreeGrafter"/>
</dbReference>
<dbReference type="GO" id="GO:0004674">
    <property type="term" value="F:protein serine/threonine kinase activity"/>
    <property type="evidence" value="ECO:0007669"/>
    <property type="project" value="UniProtKB-KW"/>
</dbReference>
<dbReference type="Gene3D" id="1.10.510.10">
    <property type="entry name" value="Transferase(Phosphotransferase) domain 1"/>
    <property type="match status" value="1"/>
</dbReference>
<comment type="catalytic activity">
    <reaction evidence="14">
        <text>L-threonyl-[protein] + ATP = O-phospho-L-threonyl-[protein] + ADP + H(+)</text>
        <dbReference type="Rhea" id="RHEA:46608"/>
        <dbReference type="Rhea" id="RHEA-COMP:11060"/>
        <dbReference type="Rhea" id="RHEA-COMP:11605"/>
        <dbReference type="ChEBI" id="CHEBI:15378"/>
        <dbReference type="ChEBI" id="CHEBI:30013"/>
        <dbReference type="ChEBI" id="CHEBI:30616"/>
        <dbReference type="ChEBI" id="CHEBI:61977"/>
        <dbReference type="ChEBI" id="CHEBI:456216"/>
        <dbReference type="EC" id="2.7.11.1"/>
    </reaction>
</comment>
<evidence type="ECO:0000256" key="2">
    <source>
        <dbReference type="ARBA" id="ARBA00012513"/>
    </source>
</evidence>
<evidence type="ECO:0000256" key="7">
    <source>
        <dbReference type="ARBA" id="ARBA00022777"/>
    </source>
</evidence>
<comment type="caution">
    <text evidence="20">The sequence shown here is derived from an EMBL/GenBank/DDBJ whole genome shotgun (WGS) entry which is preliminary data.</text>
</comment>
<evidence type="ECO:0000256" key="17">
    <source>
        <dbReference type="PROSITE-ProRule" id="PRU10141"/>
    </source>
</evidence>
<dbReference type="GO" id="GO:0000139">
    <property type="term" value="C:Golgi membrane"/>
    <property type="evidence" value="ECO:0007669"/>
    <property type="project" value="UniProtKB-SubCell"/>
</dbReference>
<feature type="binding site" evidence="17">
    <location>
        <position position="148"/>
    </location>
    <ligand>
        <name>ATP</name>
        <dbReference type="ChEBI" id="CHEBI:30616"/>
    </ligand>
</feature>
<proteinExistence type="inferred from homology"/>
<evidence type="ECO:0000256" key="5">
    <source>
        <dbReference type="ARBA" id="ARBA00022723"/>
    </source>
</evidence>
<dbReference type="GO" id="GO:0005634">
    <property type="term" value="C:nucleus"/>
    <property type="evidence" value="ECO:0007669"/>
    <property type="project" value="TreeGrafter"/>
</dbReference>
<dbReference type="OrthoDB" id="5337378at2759"/>
<dbReference type="Pfam" id="PF00069">
    <property type="entry name" value="Pkinase"/>
    <property type="match status" value="1"/>
</dbReference>
<dbReference type="SUPFAM" id="SSF56112">
    <property type="entry name" value="Protein kinase-like (PK-like)"/>
    <property type="match status" value="1"/>
</dbReference>
<evidence type="ECO:0000256" key="10">
    <source>
        <dbReference type="ARBA" id="ARBA00023034"/>
    </source>
</evidence>
<feature type="compositionally biased region" description="Polar residues" evidence="18">
    <location>
        <begin position="569"/>
        <end position="597"/>
    </location>
</feature>
<dbReference type="InterPro" id="IPR017441">
    <property type="entry name" value="Protein_kinase_ATP_BS"/>
</dbReference>
<evidence type="ECO:0000256" key="8">
    <source>
        <dbReference type="ARBA" id="ARBA00022840"/>
    </source>
</evidence>
<organism evidence="20 21">
    <name type="scientific">Trichinella zimbabwensis</name>
    <dbReference type="NCBI Taxonomy" id="268475"/>
    <lineage>
        <taxon>Eukaryota</taxon>
        <taxon>Metazoa</taxon>
        <taxon>Ecdysozoa</taxon>
        <taxon>Nematoda</taxon>
        <taxon>Enoplea</taxon>
        <taxon>Dorylaimia</taxon>
        <taxon>Trichinellida</taxon>
        <taxon>Trichinellidae</taxon>
        <taxon>Trichinella</taxon>
    </lineage>
</organism>
<dbReference type="FunFam" id="1.10.510.10:FF:000315">
    <property type="entry name" value="membrane-associated tyrosine- and threonine-specific cdc2-inhibitory kinase"/>
    <property type="match status" value="1"/>
</dbReference>
<evidence type="ECO:0000256" key="14">
    <source>
        <dbReference type="ARBA" id="ARBA00047899"/>
    </source>
</evidence>
<feature type="compositionally biased region" description="Polar residues" evidence="18">
    <location>
        <begin position="666"/>
        <end position="688"/>
    </location>
</feature>
<evidence type="ECO:0000256" key="11">
    <source>
        <dbReference type="ARBA" id="ARBA00023136"/>
    </source>
</evidence>
<dbReference type="PROSITE" id="PS00108">
    <property type="entry name" value="PROTEIN_KINASE_ST"/>
    <property type="match status" value="1"/>
</dbReference>
<dbReference type="PANTHER" id="PTHR11042">
    <property type="entry name" value="EUKARYOTIC TRANSLATION INITIATION FACTOR 2-ALPHA KINASE EIF2-ALPHA KINASE -RELATED"/>
    <property type="match status" value="1"/>
</dbReference>
<evidence type="ECO:0000256" key="12">
    <source>
        <dbReference type="ARBA" id="ARBA00023306"/>
    </source>
</evidence>
<keyword evidence="6 17" id="KW-0547">Nucleotide-binding</keyword>
<keyword evidence="10" id="KW-0333">Golgi apparatus</keyword>
<dbReference type="GO" id="GO:0110031">
    <property type="term" value="P:negative regulation of G2/MI transition of meiotic cell cycle"/>
    <property type="evidence" value="ECO:0007669"/>
    <property type="project" value="TreeGrafter"/>
</dbReference>
<evidence type="ECO:0000256" key="4">
    <source>
        <dbReference type="ARBA" id="ARBA00022679"/>
    </source>
</evidence>
<gene>
    <name evidence="20" type="primary">wee-1.3</name>
    <name evidence="20" type="ORF">T11_10442</name>
</gene>
<keyword evidence="4" id="KW-0808">Transferase</keyword>
<dbReference type="InterPro" id="IPR000719">
    <property type="entry name" value="Prot_kinase_dom"/>
</dbReference>
<keyword evidence="12" id="KW-0131">Cell cycle</keyword>
<evidence type="ECO:0000256" key="18">
    <source>
        <dbReference type="SAM" id="MobiDB-lite"/>
    </source>
</evidence>
<comment type="subcellular location">
    <subcellularLocation>
        <location evidence="1">Golgi apparatus membrane</location>
        <topology evidence="1">Peripheral membrane protein</topology>
    </subcellularLocation>
</comment>
<feature type="region of interest" description="Disordered" evidence="18">
    <location>
        <begin position="565"/>
        <end position="688"/>
    </location>
</feature>
<evidence type="ECO:0000313" key="21">
    <source>
        <dbReference type="Proteomes" id="UP000055024"/>
    </source>
</evidence>
<reference evidence="20 21" key="1">
    <citation type="submission" date="2015-01" db="EMBL/GenBank/DDBJ databases">
        <title>Evolution of Trichinella species and genotypes.</title>
        <authorList>
            <person name="Korhonen P.K."/>
            <person name="Edoardo P."/>
            <person name="Giuseppe L.R."/>
            <person name="Gasser R.B."/>
        </authorList>
    </citation>
    <scope>NUCLEOTIDE SEQUENCE [LARGE SCALE GENOMIC DNA]</scope>
    <source>
        <strain evidence="20">ISS1029</strain>
    </source>
</reference>
<comment type="similarity">
    <text evidence="13">Belongs to the protein kinase superfamily. Ser/Thr protein kinase family. GCN2 subfamily.</text>
</comment>
<dbReference type="AlphaFoldDB" id="A0A0V1HBP0"/>
<evidence type="ECO:0000256" key="6">
    <source>
        <dbReference type="ARBA" id="ARBA00022741"/>
    </source>
</evidence>
<feature type="non-terminal residue" evidence="20">
    <location>
        <position position="1"/>
    </location>
</feature>
<dbReference type="InterPro" id="IPR011009">
    <property type="entry name" value="Kinase-like_dom_sf"/>
</dbReference>
<evidence type="ECO:0000256" key="13">
    <source>
        <dbReference type="ARBA" id="ARBA00037982"/>
    </source>
</evidence>
<evidence type="ECO:0000259" key="19">
    <source>
        <dbReference type="PROSITE" id="PS50011"/>
    </source>
</evidence>
<evidence type="ECO:0000256" key="15">
    <source>
        <dbReference type="ARBA" id="ARBA00048679"/>
    </source>
</evidence>
<sequence length="688" mass="77956">LFTLFSQVLSGRCLCYLFDMFSHKMEGDGPKASTPMPYDNVGECGSSSFSTKRDRTVPQAKKPRRWKPPALCRSFCLRYTNRELSLVTFKDDNKQSTKIKFPPPSYKSRDDGEYLLQCFTDIKRIGQGSFGEVFSVTSLDDGEQYAVKRTIEGFRNSLDRRLKLDEVEKHQMLPPHPNFVQFVRGWEECGSLYIQTELCDRTLSDYASKIHDVPELTVWYFLIDLLSALKHLHENRLVHLDLKPENIFLTKDEICKVGDFGLLFNQKTMNPQTAMEGDSKYLPLEALHGIIGPFNDIFSVGITILELASDLDVPTNGDVWHYLRTGQLPEGLLRRVSPELREVIRSMMHPEHNKRPAAAELLEIPAVKTLMPWRVAYRDAVRENDFLSKVVIRWCQILLCTFWSVAISPETVKIFYKTRGLSSILPNLRRRSNNVRNESENDNSRSVEMLDISSIEGDAAVQPVPRDSFFNGSVEASFLARASGTQWNSTPHDQNIYHTPRRERRSSPIFDVFNNISSRRQLPERSSTGKNFVPRRLNDILSNMNADSSSGDFFTAEPLFLDRNLLNKDPQTSGDPLSKDPQTSGYPLSKDPQTSGYPLSKEKQLSGGSSNKDHQMSSDSSTSDHEMSVDLSANDPDVSDDSSTNDRHVKGDAETKDRDAKIDSSAMDSPTRGNSDNDLNDNSWMDVD</sequence>
<feature type="compositionally biased region" description="Basic and acidic residues" evidence="18">
    <location>
        <begin position="644"/>
        <end position="662"/>
    </location>
</feature>
<dbReference type="PROSITE" id="PS50011">
    <property type="entry name" value="PROTEIN_KINASE_DOM"/>
    <property type="match status" value="1"/>
</dbReference>
<evidence type="ECO:0000313" key="20">
    <source>
        <dbReference type="EMBL" id="KRZ07648.1"/>
    </source>
</evidence>
<keyword evidence="21" id="KW-1185">Reference proteome</keyword>
<keyword evidence="7 20" id="KW-0418">Kinase</keyword>
<dbReference type="Proteomes" id="UP000055024">
    <property type="component" value="Unassembled WGS sequence"/>
</dbReference>